<feature type="region of interest" description="Disordered" evidence="1">
    <location>
        <begin position="199"/>
        <end position="244"/>
    </location>
</feature>
<proteinExistence type="predicted"/>
<feature type="compositionally biased region" description="Gly residues" evidence="1">
    <location>
        <begin position="220"/>
        <end position="229"/>
    </location>
</feature>
<evidence type="ECO:0000256" key="1">
    <source>
        <dbReference type="SAM" id="MobiDB-lite"/>
    </source>
</evidence>
<reference evidence="2 3" key="1">
    <citation type="journal article" date="2017" name="Mol. Biol. Evol.">
        <title>The 4-celled Tetrabaena socialis nuclear genome reveals the essential components for genetic control of cell number at the origin of multicellularity in the volvocine lineage.</title>
        <authorList>
            <person name="Featherston J."/>
            <person name="Arakaki Y."/>
            <person name="Hanschen E.R."/>
            <person name="Ferris P.J."/>
            <person name="Michod R.E."/>
            <person name="Olson B.J.S.C."/>
            <person name="Nozaki H."/>
            <person name="Durand P.M."/>
        </authorList>
    </citation>
    <scope>NUCLEOTIDE SEQUENCE [LARGE SCALE GENOMIC DNA]</scope>
    <source>
        <strain evidence="2 3">NIES-571</strain>
    </source>
</reference>
<dbReference type="SUPFAM" id="SSF82199">
    <property type="entry name" value="SET domain"/>
    <property type="match status" value="1"/>
</dbReference>
<dbReference type="InterPro" id="IPR046341">
    <property type="entry name" value="SET_dom_sf"/>
</dbReference>
<feature type="compositionally biased region" description="Low complexity" evidence="1">
    <location>
        <begin position="64"/>
        <end position="82"/>
    </location>
</feature>
<dbReference type="EMBL" id="PGGS01000345">
    <property type="protein sequence ID" value="PNH04969.1"/>
    <property type="molecule type" value="Genomic_DNA"/>
</dbReference>
<dbReference type="OrthoDB" id="5945798at2759"/>
<sequence>MCWERGRLAQLQHSAIANAAAAQQDRLSGLFPELMEPLAPAGPDAFAIVPFLDMANHADPPPTASTAIPTASTGTAPTAPTANADFRVSPAGDGASGMRGGLSPSIEPLPWDVVQALALIDALAGACGDLLGDALFMAALRGTDPYLTAALRSLPLGEQPEGGGGGGAAAAAGTAGGDASIRTAAALLRQVEAQIAEGGCRDGKGDVGGEGEGDGEGEGKGSVKGGCRGGTTPLEDDEDLLGGPRGAALREADPRALAAVEYRVERQRLLAKTAALLRAYGRGVRQGG</sequence>
<feature type="region of interest" description="Disordered" evidence="1">
    <location>
        <begin position="60"/>
        <end position="101"/>
    </location>
</feature>
<dbReference type="Proteomes" id="UP000236333">
    <property type="component" value="Unassembled WGS sequence"/>
</dbReference>
<feature type="non-terminal residue" evidence="2">
    <location>
        <position position="288"/>
    </location>
</feature>
<protein>
    <submittedName>
        <fullName evidence="2">Uncharacterized protein</fullName>
    </submittedName>
</protein>
<evidence type="ECO:0000313" key="3">
    <source>
        <dbReference type="Proteomes" id="UP000236333"/>
    </source>
</evidence>
<comment type="caution">
    <text evidence="2">The sequence shown here is derived from an EMBL/GenBank/DDBJ whole genome shotgun (WGS) entry which is preliminary data.</text>
</comment>
<name>A0A2J7ZXH4_9CHLO</name>
<accession>A0A2J7ZXH4</accession>
<keyword evidence="3" id="KW-1185">Reference proteome</keyword>
<dbReference type="AlphaFoldDB" id="A0A2J7ZXH4"/>
<evidence type="ECO:0000313" key="2">
    <source>
        <dbReference type="EMBL" id="PNH04969.1"/>
    </source>
</evidence>
<organism evidence="2 3">
    <name type="scientific">Tetrabaena socialis</name>
    <dbReference type="NCBI Taxonomy" id="47790"/>
    <lineage>
        <taxon>Eukaryota</taxon>
        <taxon>Viridiplantae</taxon>
        <taxon>Chlorophyta</taxon>
        <taxon>core chlorophytes</taxon>
        <taxon>Chlorophyceae</taxon>
        <taxon>CS clade</taxon>
        <taxon>Chlamydomonadales</taxon>
        <taxon>Tetrabaenaceae</taxon>
        <taxon>Tetrabaena</taxon>
    </lineage>
</organism>
<gene>
    <name evidence="2" type="ORF">TSOC_008808</name>
</gene>